<sequence>MPDEGLRLLAGTIAGALVKAMDTHLWTGVRTEVAGVLGSGEPRRVEFVTTRLQASRDELALVPLERQTQARAEFTTEWRGSIHAVLWEHPELEQELRAVLGAISPALPRTPVDAAVLHPAPPGLS</sequence>
<dbReference type="EMBL" id="JANYMP010000015">
    <property type="protein sequence ID" value="MCS7480923.1"/>
    <property type="molecule type" value="Genomic_DNA"/>
</dbReference>
<dbReference type="Proteomes" id="UP001141259">
    <property type="component" value="Unassembled WGS sequence"/>
</dbReference>
<dbReference type="AlphaFoldDB" id="A0A9X2VST8"/>
<reference evidence="1" key="1">
    <citation type="submission" date="2022-08" db="EMBL/GenBank/DDBJ databases">
        <authorList>
            <person name="Tistechok S."/>
            <person name="Samborskyy M."/>
            <person name="Roman I."/>
        </authorList>
    </citation>
    <scope>NUCLEOTIDE SEQUENCE</scope>
    <source>
        <strain evidence="1">DSM 103496</strain>
    </source>
</reference>
<gene>
    <name evidence="1" type="ORF">NZH93_29045</name>
</gene>
<evidence type="ECO:0000313" key="2">
    <source>
        <dbReference type="Proteomes" id="UP001141259"/>
    </source>
</evidence>
<dbReference type="RefSeq" id="WP_259626407.1">
    <property type="nucleotide sequence ID" value="NZ_JANYMP010000015.1"/>
</dbReference>
<evidence type="ECO:0000313" key="1">
    <source>
        <dbReference type="EMBL" id="MCS7480923.1"/>
    </source>
</evidence>
<protein>
    <submittedName>
        <fullName evidence="1">Uncharacterized protein</fullName>
    </submittedName>
</protein>
<accession>A0A9X2VST8</accession>
<comment type="caution">
    <text evidence="1">The sequence shown here is derived from an EMBL/GenBank/DDBJ whole genome shotgun (WGS) entry which is preliminary data.</text>
</comment>
<organism evidence="1 2">
    <name type="scientific">Umezawaea endophytica</name>
    <dbReference type="NCBI Taxonomy" id="1654476"/>
    <lineage>
        <taxon>Bacteria</taxon>
        <taxon>Bacillati</taxon>
        <taxon>Actinomycetota</taxon>
        <taxon>Actinomycetes</taxon>
        <taxon>Pseudonocardiales</taxon>
        <taxon>Pseudonocardiaceae</taxon>
        <taxon>Umezawaea</taxon>
    </lineage>
</organism>
<proteinExistence type="predicted"/>
<name>A0A9X2VST8_9PSEU</name>
<keyword evidence="2" id="KW-1185">Reference proteome</keyword>